<feature type="transmembrane region" description="Helical" evidence="8">
    <location>
        <begin position="81"/>
        <end position="102"/>
    </location>
</feature>
<dbReference type="Gene3D" id="1.10.3470.10">
    <property type="entry name" value="ABC transporter involved in vitamin B12 uptake, BtuC"/>
    <property type="match status" value="1"/>
</dbReference>
<evidence type="ECO:0000256" key="3">
    <source>
        <dbReference type="ARBA" id="ARBA00022448"/>
    </source>
</evidence>
<dbReference type="Proteomes" id="UP001375743">
    <property type="component" value="Unassembled WGS sequence"/>
</dbReference>
<sequence>MTSPLACLPTARAVPNPRNLALPLLALLLAACTVAAIAIGAVPIPLARLPALLLAGWNGDGDTTGLAQEATVLWYIRLPRIALAVAVGLALGTCGGTIQGLFRNPLADPGLIGVSGGAALAAAAWIVVGPLLPLPDPLQSLGAWLLPVAAFAGGLAATMLVQRVGRRDGALDVASVLLAGIAVNAVTGAGIGGLVFASDDRALREVTFWMMGSLAGATWTGILPALPFLLAPALALPLRAVALDALLLGEREAYHLGFAVERTKRLVIVATACGTGAAVATTGIIGFVGLAAPHLARLLVGPGHRRLLPAAGCLGGCLILLADTAARTLVVPAELPIGVLTAGIGGPLFLHLLLRHRGRS</sequence>
<comment type="caution">
    <text evidence="9">The sequence shown here is derived from an EMBL/GenBank/DDBJ whole genome shotgun (WGS) entry which is preliminary data.</text>
</comment>
<dbReference type="Pfam" id="PF01032">
    <property type="entry name" value="FecCD"/>
    <property type="match status" value="1"/>
</dbReference>
<proteinExistence type="inferred from homology"/>
<reference evidence="9 10" key="1">
    <citation type="submission" date="2024-01" db="EMBL/GenBank/DDBJ databases">
        <title>Multi-omics insights into the function and evolution of sodium benzoate biodegradation pathways in Benzoatithermus flavus gen. nov., sp. nov. from hot spring.</title>
        <authorList>
            <person name="Hu C.-J."/>
            <person name="Li W.-J."/>
        </authorList>
    </citation>
    <scope>NUCLEOTIDE SEQUENCE [LARGE SCALE GENOMIC DNA]</scope>
    <source>
        <strain evidence="9 10">SYSU G07066</strain>
    </source>
</reference>
<name>A0ABU8XU89_9PROT</name>
<keyword evidence="5 8" id="KW-0812">Transmembrane</keyword>
<feature type="transmembrane region" description="Helical" evidence="8">
    <location>
        <begin position="208"/>
        <end position="230"/>
    </location>
</feature>
<feature type="transmembrane region" description="Helical" evidence="8">
    <location>
        <begin position="335"/>
        <end position="354"/>
    </location>
</feature>
<keyword evidence="6 8" id="KW-1133">Transmembrane helix</keyword>
<evidence type="ECO:0000256" key="6">
    <source>
        <dbReference type="ARBA" id="ARBA00022989"/>
    </source>
</evidence>
<dbReference type="InterPro" id="IPR000522">
    <property type="entry name" value="ABC_transptr_permease_BtuC"/>
</dbReference>
<keyword evidence="10" id="KW-1185">Reference proteome</keyword>
<evidence type="ECO:0000313" key="9">
    <source>
        <dbReference type="EMBL" id="MEK0084639.1"/>
    </source>
</evidence>
<accession>A0ABU8XU89</accession>
<evidence type="ECO:0000256" key="8">
    <source>
        <dbReference type="SAM" id="Phobius"/>
    </source>
</evidence>
<dbReference type="CDD" id="cd06550">
    <property type="entry name" value="TM_ABC_iron-siderophores_like"/>
    <property type="match status" value="1"/>
</dbReference>
<comment type="similarity">
    <text evidence="2">Belongs to the binding-protein-dependent transport system permease family. FecCD subfamily.</text>
</comment>
<keyword evidence="3" id="KW-0813">Transport</keyword>
<evidence type="ECO:0000256" key="1">
    <source>
        <dbReference type="ARBA" id="ARBA00004651"/>
    </source>
</evidence>
<evidence type="ECO:0000313" key="10">
    <source>
        <dbReference type="Proteomes" id="UP001375743"/>
    </source>
</evidence>
<dbReference type="RefSeq" id="WP_418160485.1">
    <property type="nucleotide sequence ID" value="NZ_JBBLZC010000016.1"/>
</dbReference>
<gene>
    <name evidence="9" type="ORF">U1T56_15900</name>
</gene>
<evidence type="ECO:0000256" key="5">
    <source>
        <dbReference type="ARBA" id="ARBA00022692"/>
    </source>
</evidence>
<feature type="transmembrane region" description="Helical" evidence="8">
    <location>
        <begin position="114"/>
        <end position="134"/>
    </location>
</feature>
<feature type="transmembrane region" description="Helical" evidence="8">
    <location>
        <begin position="141"/>
        <end position="161"/>
    </location>
</feature>
<dbReference type="PANTHER" id="PTHR30472">
    <property type="entry name" value="FERRIC ENTEROBACTIN TRANSPORT SYSTEM PERMEASE PROTEIN"/>
    <property type="match status" value="1"/>
</dbReference>
<dbReference type="InterPro" id="IPR037294">
    <property type="entry name" value="ABC_BtuC-like"/>
</dbReference>
<evidence type="ECO:0000256" key="7">
    <source>
        <dbReference type="ARBA" id="ARBA00023136"/>
    </source>
</evidence>
<comment type="subcellular location">
    <subcellularLocation>
        <location evidence="1">Cell membrane</location>
        <topology evidence="1">Multi-pass membrane protein</topology>
    </subcellularLocation>
</comment>
<feature type="transmembrane region" description="Helical" evidence="8">
    <location>
        <begin position="266"/>
        <end position="295"/>
    </location>
</feature>
<evidence type="ECO:0000256" key="2">
    <source>
        <dbReference type="ARBA" id="ARBA00007935"/>
    </source>
</evidence>
<organism evidence="9 10">
    <name type="scientific">Benzoatithermus flavus</name>
    <dbReference type="NCBI Taxonomy" id="3108223"/>
    <lineage>
        <taxon>Bacteria</taxon>
        <taxon>Pseudomonadati</taxon>
        <taxon>Pseudomonadota</taxon>
        <taxon>Alphaproteobacteria</taxon>
        <taxon>Geminicoccales</taxon>
        <taxon>Geminicoccaceae</taxon>
        <taxon>Benzoatithermus</taxon>
    </lineage>
</organism>
<dbReference type="PANTHER" id="PTHR30472:SF25">
    <property type="entry name" value="ABC TRANSPORTER PERMEASE PROTEIN MJ0876-RELATED"/>
    <property type="match status" value="1"/>
</dbReference>
<dbReference type="EMBL" id="JBBLZC010000016">
    <property type="protein sequence ID" value="MEK0084639.1"/>
    <property type="molecule type" value="Genomic_DNA"/>
</dbReference>
<keyword evidence="7 8" id="KW-0472">Membrane</keyword>
<feature type="transmembrane region" description="Helical" evidence="8">
    <location>
        <begin position="173"/>
        <end position="196"/>
    </location>
</feature>
<dbReference type="SUPFAM" id="SSF81345">
    <property type="entry name" value="ABC transporter involved in vitamin B12 uptake, BtuC"/>
    <property type="match status" value="1"/>
</dbReference>
<feature type="transmembrane region" description="Helical" evidence="8">
    <location>
        <begin position="20"/>
        <end position="44"/>
    </location>
</feature>
<evidence type="ECO:0000256" key="4">
    <source>
        <dbReference type="ARBA" id="ARBA00022475"/>
    </source>
</evidence>
<keyword evidence="4" id="KW-1003">Cell membrane</keyword>
<protein>
    <submittedName>
        <fullName evidence="9">Iron ABC transporter permease</fullName>
    </submittedName>
</protein>